<dbReference type="AlphaFoldDB" id="A0A1J1DYU6"/>
<dbReference type="InterPro" id="IPR025668">
    <property type="entry name" value="Tnp_DDE_dom"/>
</dbReference>
<evidence type="ECO:0000313" key="2">
    <source>
        <dbReference type="EMBL" id="BAV95073.1"/>
    </source>
</evidence>
<dbReference type="RefSeq" id="WP_096686580.1">
    <property type="nucleotide sequence ID" value="NZ_AP014564.1"/>
</dbReference>
<keyword evidence="3" id="KW-1185">Reference proteome</keyword>
<gene>
    <name evidence="2" type="ORF">JBKA6_1060</name>
</gene>
<protein>
    <submittedName>
        <fullName evidence="2">Transposase</fullName>
    </submittedName>
</protein>
<organism evidence="2 3">
    <name type="scientific">Ichthyobacterium seriolicida</name>
    <dbReference type="NCBI Taxonomy" id="242600"/>
    <lineage>
        <taxon>Bacteria</taxon>
        <taxon>Pseudomonadati</taxon>
        <taxon>Bacteroidota</taxon>
        <taxon>Flavobacteriia</taxon>
        <taxon>Flavobacteriales</taxon>
        <taxon>Ichthyobacteriaceae</taxon>
        <taxon>Ichthyobacterium</taxon>
    </lineage>
</organism>
<reference evidence="2 3" key="1">
    <citation type="submission" date="2014-03" db="EMBL/GenBank/DDBJ databases">
        <title>complete genome sequence of Flavobacteriaceae bacterium JBKA-6.</title>
        <authorList>
            <person name="Takano T."/>
            <person name="Nakamura Y."/>
            <person name="Takuma S."/>
            <person name="Yasuike M."/>
            <person name="Matsuyama T."/>
            <person name="Sakai T."/>
            <person name="Fujiwara A."/>
            <person name="Kimoto K."/>
            <person name="Fukuda Y."/>
            <person name="Kondo H."/>
            <person name="Hirono I."/>
            <person name="Nakayasu C."/>
        </authorList>
    </citation>
    <scope>NUCLEOTIDE SEQUENCE [LARGE SCALE GENOMIC DNA]</scope>
    <source>
        <strain evidence="2 3">JBKA-6</strain>
    </source>
</reference>
<dbReference type="Pfam" id="PF13701">
    <property type="entry name" value="DDE_Tnp_1_4"/>
    <property type="match status" value="1"/>
</dbReference>
<name>A0A1J1DYU6_9FLAO</name>
<sequence>MRNKNTLFYRGKTSVELTFSSSEISSDGSLIMLEKLEPDHRLIHYYSKFLLDTRDSRFITYSRRYQLKQRVYMIMLGYQDANDVNHLQNDPLFKDVLQGNLASQPTISRFENSLDKQAVFKFCYAWLYKYVLSLSGRKRIVIDVDSTDDPTHGSQQLSMFNGYYGQFMYNELFFHDGDTELDYSSCTPPEETVILINGM</sequence>
<feature type="domain" description="Transposase DDE" evidence="1">
    <location>
        <begin position="12"/>
        <end position="179"/>
    </location>
</feature>
<dbReference type="Proteomes" id="UP000243197">
    <property type="component" value="Chromosome"/>
</dbReference>
<evidence type="ECO:0000259" key="1">
    <source>
        <dbReference type="Pfam" id="PF13701"/>
    </source>
</evidence>
<dbReference type="OrthoDB" id="1123353at2"/>
<evidence type="ECO:0000313" key="3">
    <source>
        <dbReference type="Proteomes" id="UP000243197"/>
    </source>
</evidence>
<accession>A0A1J1DYU6</accession>
<proteinExistence type="predicted"/>
<dbReference type="KEGG" id="ise:JBKA6_1060"/>
<dbReference type="EMBL" id="AP014564">
    <property type="protein sequence ID" value="BAV95073.1"/>
    <property type="molecule type" value="Genomic_DNA"/>
</dbReference>